<dbReference type="Gene3D" id="3.90.1200.10">
    <property type="match status" value="1"/>
</dbReference>
<accession>A0A078KQ45</accession>
<sequence>MTIGLSQWACSVLSSRGLILKSRQPEVVQDTPWSYVLRFATTEGYVYLKHTPKLLALEAGITQILHDQFHASVPEIIADNPELNCFLMKDAGSPLRGLLKKQFDASLLSKAIEQFSAIQLAVAEQVDIFLALGVPDWRLDLLPKLFELLLSEKTVLEADGLTAIEHSQLEALQPMVADLCKKLSAYPFKQTIVQCDFHDNNILINEDSQQLTFIDLGEIVISHPFFSLIGCLRQAQFHHVLTEESDAYLLLVDACAKPFPSKQQFSEAFAIAKRLWFIYESLAQNRLRLACDQQRFKSFQRHGKLSGQLRAFITLALS</sequence>
<dbReference type="Proteomes" id="UP000044071">
    <property type="component" value="Unassembled WGS sequence"/>
</dbReference>
<name>A0A078KQ45_9GAMM</name>
<keyword evidence="2" id="KW-0808">Transferase</keyword>
<evidence type="ECO:0000313" key="2">
    <source>
        <dbReference type="EMBL" id="CDZ76490.1"/>
    </source>
</evidence>
<evidence type="ECO:0000259" key="1">
    <source>
        <dbReference type="Pfam" id="PF01636"/>
    </source>
</evidence>
<dbReference type="STRING" id="1034943.BN59_00759"/>
<dbReference type="AlphaFoldDB" id="A0A078KQ45"/>
<dbReference type="InterPro" id="IPR011009">
    <property type="entry name" value="Kinase-like_dom_sf"/>
</dbReference>
<proteinExistence type="predicted"/>
<dbReference type="GO" id="GO:0016301">
    <property type="term" value="F:kinase activity"/>
    <property type="evidence" value="ECO:0007669"/>
    <property type="project" value="UniProtKB-KW"/>
</dbReference>
<dbReference type="Pfam" id="PF01636">
    <property type="entry name" value="APH"/>
    <property type="match status" value="1"/>
</dbReference>
<dbReference type="SUPFAM" id="SSF56112">
    <property type="entry name" value="Protein kinase-like (PK-like)"/>
    <property type="match status" value="1"/>
</dbReference>
<dbReference type="RefSeq" id="WP_043873015.1">
    <property type="nucleotide sequence ID" value="NZ_CCVW01000001.1"/>
</dbReference>
<keyword evidence="3" id="KW-1185">Reference proteome</keyword>
<gene>
    <name evidence="2" type="ORF">BN59_00759</name>
</gene>
<keyword evidence="2" id="KW-0418">Kinase</keyword>
<dbReference type="InterPro" id="IPR002575">
    <property type="entry name" value="Aminoglycoside_PTrfase"/>
</dbReference>
<feature type="domain" description="Aminoglycoside phosphotransferase" evidence="1">
    <location>
        <begin position="28"/>
        <end position="233"/>
    </location>
</feature>
<evidence type="ECO:0000313" key="3">
    <source>
        <dbReference type="Proteomes" id="UP000044071"/>
    </source>
</evidence>
<dbReference type="OrthoDB" id="6255775at2"/>
<dbReference type="EMBL" id="CCSB01000001">
    <property type="protein sequence ID" value="CDZ76490.1"/>
    <property type="molecule type" value="Genomic_DNA"/>
</dbReference>
<organism evidence="2 3">
    <name type="scientific">Legionella massiliensis</name>
    <dbReference type="NCBI Taxonomy" id="1034943"/>
    <lineage>
        <taxon>Bacteria</taxon>
        <taxon>Pseudomonadati</taxon>
        <taxon>Pseudomonadota</taxon>
        <taxon>Gammaproteobacteria</taxon>
        <taxon>Legionellales</taxon>
        <taxon>Legionellaceae</taxon>
        <taxon>Legionella</taxon>
    </lineage>
</organism>
<dbReference type="eggNOG" id="COG3173">
    <property type="taxonomic scope" value="Bacteria"/>
</dbReference>
<protein>
    <submittedName>
        <fullName evidence="2">Putative phosphotransferase related to Ser/Thr protein kinases</fullName>
    </submittedName>
</protein>
<reference evidence="2 3" key="1">
    <citation type="submission" date="2014-06" db="EMBL/GenBank/DDBJ databases">
        <authorList>
            <person name="Urmite Genomes Urmite Genomes"/>
        </authorList>
    </citation>
    <scope>NUCLEOTIDE SEQUENCE [LARGE SCALE GENOMIC DNA]</scope>
</reference>